<accession>L5JTW7</accession>
<dbReference type="EMBL" id="KB031116">
    <property type="protein sequence ID" value="ELK02914.1"/>
    <property type="molecule type" value="Genomic_DNA"/>
</dbReference>
<reference evidence="3" key="1">
    <citation type="journal article" date="2013" name="Science">
        <title>Comparative analysis of bat genomes provides insight into the evolution of flight and immunity.</title>
        <authorList>
            <person name="Zhang G."/>
            <person name="Cowled C."/>
            <person name="Shi Z."/>
            <person name="Huang Z."/>
            <person name="Bishop-Lilly K.A."/>
            <person name="Fang X."/>
            <person name="Wynne J.W."/>
            <person name="Xiong Z."/>
            <person name="Baker M.L."/>
            <person name="Zhao W."/>
            <person name="Tachedjian M."/>
            <person name="Zhu Y."/>
            <person name="Zhou P."/>
            <person name="Jiang X."/>
            <person name="Ng J."/>
            <person name="Yang L."/>
            <person name="Wu L."/>
            <person name="Xiao J."/>
            <person name="Feng Y."/>
            <person name="Chen Y."/>
            <person name="Sun X."/>
            <person name="Zhang Y."/>
            <person name="Marsh G.A."/>
            <person name="Crameri G."/>
            <person name="Broder C.C."/>
            <person name="Frey K.G."/>
            <person name="Wang L.F."/>
            <person name="Wang J."/>
        </authorList>
    </citation>
    <scope>NUCLEOTIDE SEQUENCE [LARGE SCALE GENOMIC DNA]</scope>
</reference>
<evidence type="ECO:0000313" key="3">
    <source>
        <dbReference type="Proteomes" id="UP000010552"/>
    </source>
</evidence>
<feature type="compositionally biased region" description="Polar residues" evidence="1">
    <location>
        <begin position="1"/>
        <end position="10"/>
    </location>
</feature>
<organism evidence="2 3">
    <name type="scientific">Pteropus alecto</name>
    <name type="common">Black flying fox</name>
    <dbReference type="NCBI Taxonomy" id="9402"/>
    <lineage>
        <taxon>Eukaryota</taxon>
        <taxon>Metazoa</taxon>
        <taxon>Chordata</taxon>
        <taxon>Craniata</taxon>
        <taxon>Vertebrata</taxon>
        <taxon>Euteleostomi</taxon>
        <taxon>Mammalia</taxon>
        <taxon>Eutheria</taxon>
        <taxon>Laurasiatheria</taxon>
        <taxon>Chiroptera</taxon>
        <taxon>Yinpterochiroptera</taxon>
        <taxon>Pteropodoidea</taxon>
        <taxon>Pteropodidae</taxon>
        <taxon>Pteropodinae</taxon>
        <taxon>Pteropus</taxon>
    </lineage>
</organism>
<keyword evidence="3" id="KW-1185">Reference proteome</keyword>
<proteinExistence type="predicted"/>
<name>L5JTW7_PTEAL</name>
<evidence type="ECO:0000256" key="1">
    <source>
        <dbReference type="SAM" id="MobiDB-lite"/>
    </source>
</evidence>
<dbReference type="AlphaFoldDB" id="L5JTW7"/>
<dbReference type="Proteomes" id="UP000010552">
    <property type="component" value="Unassembled WGS sequence"/>
</dbReference>
<evidence type="ECO:0000313" key="2">
    <source>
        <dbReference type="EMBL" id="ELK02914.1"/>
    </source>
</evidence>
<protein>
    <submittedName>
        <fullName evidence="2">Uncharacterized protein</fullName>
    </submittedName>
</protein>
<feature type="region of interest" description="Disordered" evidence="1">
    <location>
        <begin position="1"/>
        <end position="32"/>
    </location>
</feature>
<dbReference type="InParanoid" id="L5JTW7"/>
<gene>
    <name evidence="2" type="ORF">PAL_GLEAN10002236</name>
</gene>
<sequence>MEIAPLSTTGLPGVCADSLRWDGSEQQQRPGQALDAPLTCGLAEEVEGPQGMHVLGLVAEEGRQQGDPREAVRP</sequence>